<comment type="cofactor">
    <cofactor evidence="2">
        <name>K(+)</name>
        <dbReference type="ChEBI" id="CHEBI:29103"/>
    </cofactor>
</comment>
<dbReference type="Gene3D" id="3.30.420.40">
    <property type="match status" value="2"/>
</dbReference>
<dbReference type="AlphaFoldDB" id="A0A5C5TZZ6"/>
<dbReference type="GO" id="GO:0005737">
    <property type="term" value="C:cytoplasm"/>
    <property type="evidence" value="ECO:0007669"/>
    <property type="project" value="UniProtKB-SubCell"/>
</dbReference>
<comment type="subcellular location">
    <subcellularLocation>
        <location evidence="3 16">Cytoplasm</location>
    </subcellularLocation>
</comment>
<dbReference type="PANTHER" id="PTHR34265:SF1">
    <property type="entry name" value="TYPE III PANTOTHENATE KINASE"/>
    <property type="match status" value="1"/>
</dbReference>
<keyword evidence="11 16" id="KW-0067">ATP-binding</keyword>
<evidence type="ECO:0000256" key="16">
    <source>
        <dbReference type="HAMAP-Rule" id="MF_01274"/>
    </source>
</evidence>
<dbReference type="SUPFAM" id="SSF53067">
    <property type="entry name" value="Actin-like ATPase domain"/>
    <property type="match status" value="2"/>
</dbReference>
<comment type="similarity">
    <text evidence="14 16">Belongs to the type III pantothenate kinase family.</text>
</comment>
<keyword evidence="13 16" id="KW-0173">Coenzyme A biosynthesis</keyword>
<organism evidence="17 18">
    <name type="scientific">Luteimonas marina</name>
    <dbReference type="NCBI Taxonomy" id="488485"/>
    <lineage>
        <taxon>Bacteria</taxon>
        <taxon>Pseudomonadati</taxon>
        <taxon>Pseudomonadota</taxon>
        <taxon>Gammaproteobacteria</taxon>
        <taxon>Lysobacterales</taxon>
        <taxon>Lysobacteraceae</taxon>
        <taxon>Luteimonas</taxon>
    </lineage>
</organism>
<comment type="cofactor">
    <cofactor evidence="16">
        <name>NH4(+)</name>
        <dbReference type="ChEBI" id="CHEBI:28938"/>
    </cofactor>
    <cofactor evidence="16">
        <name>K(+)</name>
        <dbReference type="ChEBI" id="CHEBI:29103"/>
    </cofactor>
    <text evidence="16">A monovalent cation. Ammonium or potassium.</text>
</comment>
<comment type="caution">
    <text evidence="17">The sequence shown here is derived from an EMBL/GenBank/DDBJ whole genome shotgun (WGS) entry which is preliminary data.</text>
</comment>
<comment type="pathway">
    <text evidence="4 16">Cofactor biosynthesis; coenzyme A biosynthesis; CoA from (R)-pantothenate: step 1/5.</text>
</comment>
<dbReference type="GO" id="GO:0004594">
    <property type="term" value="F:pantothenate kinase activity"/>
    <property type="evidence" value="ECO:0007669"/>
    <property type="project" value="UniProtKB-UniRule"/>
</dbReference>
<evidence type="ECO:0000313" key="18">
    <source>
        <dbReference type="Proteomes" id="UP000319980"/>
    </source>
</evidence>
<evidence type="ECO:0000256" key="6">
    <source>
        <dbReference type="ARBA" id="ARBA00012102"/>
    </source>
</evidence>
<proteinExistence type="inferred from homology"/>
<gene>
    <name evidence="16" type="primary">coaX</name>
    <name evidence="17" type="ORF">FQY83_15125</name>
</gene>
<keyword evidence="18" id="KW-1185">Reference proteome</keyword>
<protein>
    <recommendedName>
        <fullName evidence="15 16">Type III pantothenate kinase</fullName>
        <ecNumber evidence="6 16">2.7.1.33</ecNumber>
    </recommendedName>
    <alternativeName>
        <fullName evidence="16">PanK-III</fullName>
    </alternativeName>
    <alternativeName>
        <fullName evidence="16">Pantothenic acid kinase</fullName>
    </alternativeName>
</protein>
<evidence type="ECO:0000256" key="13">
    <source>
        <dbReference type="ARBA" id="ARBA00022993"/>
    </source>
</evidence>
<accession>A0A5C5TZZ6</accession>
<feature type="binding site" evidence="16">
    <location>
        <position position="174"/>
    </location>
    <ligand>
        <name>substrate</name>
    </ligand>
</feature>
<dbReference type="RefSeq" id="WP_146388803.1">
    <property type="nucleotide sequence ID" value="NZ_VOHK01000006.1"/>
</dbReference>
<dbReference type="OrthoDB" id="9781305at2"/>
<dbReference type="EC" id="2.7.1.33" evidence="6 16"/>
<evidence type="ECO:0000256" key="9">
    <source>
        <dbReference type="ARBA" id="ARBA00022741"/>
    </source>
</evidence>
<evidence type="ECO:0000256" key="8">
    <source>
        <dbReference type="ARBA" id="ARBA00022679"/>
    </source>
</evidence>
<keyword evidence="9 16" id="KW-0547">Nucleotide-binding</keyword>
<name>A0A5C5TZZ6_9GAMM</name>
<dbReference type="InterPro" id="IPR043129">
    <property type="entry name" value="ATPase_NBD"/>
</dbReference>
<sequence>MSRWLFDLGNSRLKCAPLHADGGIGEVLAIGHDGGAFAEGWQARLPARIEAAYVASVAAPALRVQLLDALAARSGRIGIAGTQRAWQGVRIAYAEPARLGVDRFLSLLAARARGGAWLVVGVGTALTIDLLDADGRHHGGRIAPSPTLMREALQARAVQLPAQGGRYREFAGDTDDALASGCLGAALALVERSREAARRLCAGPVSLLLHGGGAGALLPQLADAVHDPALVLHGLACWARVEAQARS</sequence>
<comment type="caution">
    <text evidence="16">Lacks conserved residue(s) required for the propagation of feature annotation.</text>
</comment>
<comment type="function">
    <text evidence="16">Catalyzes the phosphorylation of pantothenate (Pan), the first step in CoA biosynthesis.</text>
</comment>
<evidence type="ECO:0000256" key="11">
    <source>
        <dbReference type="ARBA" id="ARBA00022840"/>
    </source>
</evidence>
<evidence type="ECO:0000256" key="4">
    <source>
        <dbReference type="ARBA" id="ARBA00005225"/>
    </source>
</evidence>
<keyword evidence="8 16" id="KW-0808">Transferase</keyword>
<dbReference type="HAMAP" id="MF_01274">
    <property type="entry name" value="Pantothen_kinase_3"/>
    <property type="match status" value="1"/>
</dbReference>
<feature type="binding site" evidence="16">
    <location>
        <position position="93"/>
    </location>
    <ligand>
        <name>substrate</name>
    </ligand>
</feature>
<keyword evidence="10 16" id="KW-0418">Kinase</keyword>
<evidence type="ECO:0000256" key="12">
    <source>
        <dbReference type="ARBA" id="ARBA00022958"/>
    </source>
</evidence>
<comment type="subunit">
    <text evidence="5 16">Homodimer.</text>
</comment>
<evidence type="ECO:0000313" key="17">
    <source>
        <dbReference type="EMBL" id="TWT18700.1"/>
    </source>
</evidence>
<reference evidence="17 18" key="1">
    <citation type="journal article" date="2008" name="Int. J. Syst. Evol. Microbiol.">
        <title>Luteimonas marina sp. nov., isolated from seawater.</title>
        <authorList>
            <person name="Baik K.S."/>
            <person name="Park S.C."/>
            <person name="Kim M.S."/>
            <person name="Kim E.M."/>
            <person name="Park C."/>
            <person name="Chun J."/>
            <person name="Seong C.N."/>
        </authorList>
    </citation>
    <scope>NUCLEOTIDE SEQUENCE [LARGE SCALE GENOMIC DNA]</scope>
    <source>
        <strain evidence="17 18">FR1330</strain>
    </source>
</reference>
<feature type="binding site" evidence="16">
    <location>
        <position position="124"/>
    </location>
    <ligand>
        <name>ATP</name>
        <dbReference type="ChEBI" id="CHEBI:30616"/>
    </ligand>
</feature>
<evidence type="ECO:0000256" key="10">
    <source>
        <dbReference type="ARBA" id="ARBA00022777"/>
    </source>
</evidence>
<comment type="catalytic activity">
    <reaction evidence="1 16">
        <text>(R)-pantothenate + ATP = (R)-4'-phosphopantothenate + ADP + H(+)</text>
        <dbReference type="Rhea" id="RHEA:16373"/>
        <dbReference type="ChEBI" id="CHEBI:10986"/>
        <dbReference type="ChEBI" id="CHEBI:15378"/>
        <dbReference type="ChEBI" id="CHEBI:29032"/>
        <dbReference type="ChEBI" id="CHEBI:30616"/>
        <dbReference type="ChEBI" id="CHEBI:456216"/>
        <dbReference type="EC" id="2.7.1.33"/>
    </reaction>
</comment>
<dbReference type="Proteomes" id="UP000319980">
    <property type="component" value="Unassembled WGS sequence"/>
</dbReference>
<dbReference type="GO" id="GO:0015937">
    <property type="term" value="P:coenzyme A biosynthetic process"/>
    <property type="evidence" value="ECO:0007669"/>
    <property type="project" value="UniProtKB-UniRule"/>
</dbReference>
<evidence type="ECO:0000256" key="3">
    <source>
        <dbReference type="ARBA" id="ARBA00004496"/>
    </source>
</evidence>
<keyword evidence="12 16" id="KW-0630">Potassium</keyword>
<evidence type="ECO:0000256" key="1">
    <source>
        <dbReference type="ARBA" id="ARBA00001206"/>
    </source>
</evidence>
<keyword evidence="7 16" id="KW-0963">Cytoplasm</keyword>
<feature type="binding site" evidence="16">
    <location>
        <begin position="7"/>
        <end position="14"/>
    </location>
    <ligand>
        <name>ATP</name>
        <dbReference type="ChEBI" id="CHEBI:30616"/>
    </ligand>
</feature>
<evidence type="ECO:0000256" key="14">
    <source>
        <dbReference type="ARBA" id="ARBA00038036"/>
    </source>
</evidence>
<feature type="binding site" evidence="16">
    <location>
        <begin position="100"/>
        <end position="103"/>
    </location>
    <ligand>
        <name>substrate</name>
    </ligand>
</feature>
<evidence type="ECO:0000256" key="2">
    <source>
        <dbReference type="ARBA" id="ARBA00001958"/>
    </source>
</evidence>
<dbReference type="PANTHER" id="PTHR34265">
    <property type="entry name" value="TYPE III PANTOTHENATE KINASE"/>
    <property type="match status" value="1"/>
</dbReference>
<dbReference type="GO" id="GO:0005524">
    <property type="term" value="F:ATP binding"/>
    <property type="evidence" value="ECO:0007669"/>
    <property type="project" value="UniProtKB-UniRule"/>
</dbReference>
<dbReference type="EMBL" id="VOHK01000006">
    <property type="protein sequence ID" value="TWT18700.1"/>
    <property type="molecule type" value="Genomic_DNA"/>
</dbReference>
<dbReference type="InterPro" id="IPR004619">
    <property type="entry name" value="Type_III_PanK"/>
</dbReference>
<evidence type="ECO:0000256" key="15">
    <source>
        <dbReference type="ARBA" id="ARBA00040883"/>
    </source>
</evidence>
<dbReference type="CDD" id="cd24015">
    <property type="entry name" value="ASKHA_NBD_PanK-III"/>
    <property type="match status" value="1"/>
</dbReference>
<feature type="active site" description="Proton acceptor" evidence="16">
    <location>
        <position position="102"/>
    </location>
</feature>
<dbReference type="NCBIfam" id="TIGR00671">
    <property type="entry name" value="baf"/>
    <property type="match status" value="1"/>
</dbReference>
<dbReference type="Pfam" id="PF03309">
    <property type="entry name" value="Pan_kinase"/>
    <property type="match status" value="1"/>
</dbReference>
<evidence type="ECO:0000256" key="5">
    <source>
        <dbReference type="ARBA" id="ARBA00011738"/>
    </source>
</evidence>
<evidence type="ECO:0000256" key="7">
    <source>
        <dbReference type="ARBA" id="ARBA00022490"/>
    </source>
</evidence>
<dbReference type="UniPathway" id="UPA00241">
    <property type="reaction ID" value="UER00352"/>
</dbReference>